<dbReference type="CDD" id="cd05481">
    <property type="entry name" value="retropepsin_like_LTR_1"/>
    <property type="match status" value="1"/>
</dbReference>
<keyword evidence="7" id="KW-1185">Reference proteome</keyword>
<gene>
    <name evidence="6" type="ORF">BSL78_06971</name>
</gene>
<evidence type="ECO:0000256" key="1">
    <source>
        <dbReference type="PROSITE-ProRule" id="PRU00047"/>
    </source>
</evidence>
<dbReference type="PANTHER" id="PTHR37984">
    <property type="entry name" value="PROTEIN CBG26694"/>
    <property type="match status" value="1"/>
</dbReference>
<dbReference type="PROSITE" id="PS50158">
    <property type="entry name" value="ZF_CCHC"/>
    <property type="match status" value="1"/>
</dbReference>
<dbReference type="PANTHER" id="PTHR37984:SF7">
    <property type="entry name" value="INTEGRASE CATALYTIC DOMAIN-CONTAINING PROTEIN"/>
    <property type="match status" value="1"/>
</dbReference>
<dbReference type="FunFam" id="3.30.420.10:FF:000063">
    <property type="entry name" value="Retrovirus-related Pol polyprotein from transposon 297-like Protein"/>
    <property type="match status" value="1"/>
</dbReference>
<dbReference type="PROSITE" id="PS50994">
    <property type="entry name" value="INTEGRASE"/>
    <property type="match status" value="1"/>
</dbReference>
<keyword evidence="1" id="KW-0862">Zinc</keyword>
<dbReference type="InterPro" id="IPR036397">
    <property type="entry name" value="RNaseH_sf"/>
</dbReference>
<evidence type="ECO:0000259" key="5">
    <source>
        <dbReference type="PROSITE" id="PS50994"/>
    </source>
</evidence>
<feature type="compositionally biased region" description="Basic residues" evidence="2">
    <location>
        <begin position="70"/>
        <end position="90"/>
    </location>
</feature>
<keyword evidence="1" id="KW-0863">Zinc-finger</keyword>
<dbReference type="InterPro" id="IPR012337">
    <property type="entry name" value="RNaseH-like_sf"/>
</dbReference>
<dbReference type="InterPro" id="IPR041577">
    <property type="entry name" value="RT_RNaseH_2"/>
</dbReference>
<dbReference type="Gene3D" id="1.10.340.70">
    <property type="match status" value="1"/>
</dbReference>
<dbReference type="Proteomes" id="UP000230750">
    <property type="component" value="Unassembled WGS sequence"/>
</dbReference>
<dbReference type="InterPro" id="IPR000477">
    <property type="entry name" value="RT_dom"/>
</dbReference>
<keyword evidence="1" id="KW-0479">Metal-binding</keyword>
<dbReference type="Gene3D" id="3.30.70.270">
    <property type="match status" value="2"/>
</dbReference>
<evidence type="ECO:0000313" key="6">
    <source>
        <dbReference type="EMBL" id="PIK56075.1"/>
    </source>
</evidence>
<dbReference type="InterPro" id="IPR041588">
    <property type="entry name" value="Integrase_H2C2"/>
</dbReference>
<name>A0A2G8L7C5_STIJA</name>
<evidence type="ECO:0000259" key="3">
    <source>
        <dbReference type="PROSITE" id="PS50158"/>
    </source>
</evidence>
<dbReference type="InterPro" id="IPR043128">
    <property type="entry name" value="Rev_trsase/Diguanyl_cyclase"/>
</dbReference>
<feature type="region of interest" description="Disordered" evidence="2">
    <location>
        <begin position="1120"/>
        <end position="1145"/>
    </location>
</feature>
<dbReference type="InterPro" id="IPR043502">
    <property type="entry name" value="DNA/RNA_pol_sf"/>
</dbReference>
<dbReference type="Pfam" id="PF00665">
    <property type="entry name" value="rve"/>
    <property type="match status" value="1"/>
</dbReference>
<dbReference type="EMBL" id="MRZV01000188">
    <property type="protein sequence ID" value="PIK56075.1"/>
    <property type="molecule type" value="Genomic_DNA"/>
</dbReference>
<dbReference type="GO" id="GO:0003676">
    <property type="term" value="F:nucleic acid binding"/>
    <property type="evidence" value="ECO:0007669"/>
    <property type="project" value="InterPro"/>
</dbReference>
<feature type="compositionally biased region" description="Polar residues" evidence="2">
    <location>
        <begin position="92"/>
        <end position="102"/>
    </location>
</feature>
<organism evidence="6 7">
    <name type="scientific">Stichopus japonicus</name>
    <name type="common">Sea cucumber</name>
    <dbReference type="NCBI Taxonomy" id="307972"/>
    <lineage>
        <taxon>Eukaryota</taxon>
        <taxon>Metazoa</taxon>
        <taxon>Echinodermata</taxon>
        <taxon>Eleutherozoa</taxon>
        <taxon>Echinozoa</taxon>
        <taxon>Holothuroidea</taxon>
        <taxon>Aspidochirotacea</taxon>
        <taxon>Aspidochirotida</taxon>
        <taxon>Stichopodidae</taxon>
        <taxon>Apostichopus</taxon>
    </lineage>
</organism>
<dbReference type="Gene3D" id="3.10.10.10">
    <property type="entry name" value="HIV Type 1 Reverse Transcriptase, subunit A, domain 1"/>
    <property type="match status" value="1"/>
</dbReference>
<accession>A0A2G8L7C5</accession>
<feature type="compositionally biased region" description="Polar residues" evidence="2">
    <location>
        <begin position="1128"/>
        <end position="1145"/>
    </location>
</feature>
<feature type="domain" description="CCHC-type" evidence="3">
    <location>
        <begin position="50"/>
        <end position="63"/>
    </location>
</feature>
<dbReference type="Gene3D" id="3.30.420.10">
    <property type="entry name" value="Ribonuclease H-like superfamily/Ribonuclease H"/>
    <property type="match status" value="1"/>
</dbReference>
<dbReference type="PROSITE" id="PS50878">
    <property type="entry name" value="RT_POL"/>
    <property type="match status" value="1"/>
</dbReference>
<evidence type="ECO:0000313" key="7">
    <source>
        <dbReference type="Proteomes" id="UP000230750"/>
    </source>
</evidence>
<dbReference type="Pfam" id="PF17919">
    <property type="entry name" value="RT_RNaseH_2"/>
    <property type="match status" value="1"/>
</dbReference>
<dbReference type="FunFam" id="1.10.340.70:FF:000003">
    <property type="entry name" value="Protein CBG25708"/>
    <property type="match status" value="1"/>
</dbReference>
<proteinExistence type="predicted"/>
<sequence length="1145" mass="130625">MKQRAHITDIQAMQSKPTSQIATINKKGTRCRNCGGDHVKGNCPARNDQCRACGKMGHWAKLCLTTKFKKGGQSKSKSRQSHSRGAHRSRNNFDSHSNNQPRTNKHIESIQQLPDREDQIAKELESFSFSSIKVSSMHSSETRNQVHANIDIKLNNKPGVHSLNIKVDTGAEGNTLPMRIYRNMYPEHIDHTGKPTPGFLKETNCVLTAYNDEVIKCFGTTTLESRFQEEWLQTTFFVVDVTGPAILGLNSCRDLHLITLHCAITKEQSNINSIQDLKQAYPNQFDKIGEFQNEHKLVLDPNVPSHIDPPRKTPIALRGKIKQELDSMESQSIIRRIEEPTEWVSSLTYVTKRDGSLRVCLDPKHLNQALIRPIHKTPTLEELNHKFSGAKVFSKLDAKAGYWAVKLDTESQKLTTFQTPFGRYCFQRLPFGLTVSQDIFQLEMDRILERCNGACGIADDIVIFGKTDKEHDENLINFMEQAKKHGLALNSNKCVVKTNSISFFGNVYTSQGIHPDPAKVADIQSMTPPSNKTELQQFLGMMTYLSSFVKDFSSKTSTLRDLLKANTEFLWEAHHQSTFNQLKQEISASSLLLYYASEEPVYLQCDASLKGLGVALLQKNEDGFLQPVAYASKSLTQTEQRYACIERELLSIVFGCHRFHTYLFGREFHVITHKPLIMITQKPLISAPPRLQRMLVKLQGYNFTIEHRPGTDNQLADALSRFPNPRESTTIDLDIRVDLVRFSTERMVQLQRETRQDPLLQQLSEIIVTGWPDHIKELPTDIRPYWGFRDELSVDNGCILKGQRVVIPKTMRQNILQQLHVPHLGREKTKLLARETVYWPNINKHIDDLVHSCAICQEHQPSQQAEPLLQHDLPTKPWNTIGVDLFEFSDNQWLIIADYYTKYPIIRKIPGNCSSHAVIVAMKQVFSEHGIPEKVVSDNGPQFASELFKQFASAWSFDHVTSSPRRPQGNGFIERQVRTAKSILTKAKQSNTDIHMALLMWRTTPVSQTLPSPSKMLMGRTLKSILPGKSTNPSLNSEHIKEELEKRQDTQKRHFDKHALPQTLPPLYPGQHVHVQNQDTGHWFPATVRNKTAEPRSYIIETPNGKVVRRNRQHIRELQSYPHFRQPPIQQTHPINQATQTQPSM</sequence>
<feature type="region of interest" description="Disordered" evidence="2">
    <location>
        <begin position="70"/>
        <end position="106"/>
    </location>
</feature>
<dbReference type="GO" id="GO:0015074">
    <property type="term" value="P:DNA integration"/>
    <property type="evidence" value="ECO:0007669"/>
    <property type="project" value="InterPro"/>
</dbReference>
<dbReference type="CDD" id="cd09274">
    <property type="entry name" value="RNase_HI_RT_Ty3"/>
    <property type="match status" value="1"/>
</dbReference>
<feature type="domain" description="Reverse transcriptase" evidence="4">
    <location>
        <begin position="331"/>
        <end position="508"/>
    </location>
</feature>
<evidence type="ECO:0008006" key="8">
    <source>
        <dbReference type="Google" id="ProtNLM"/>
    </source>
</evidence>
<feature type="domain" description="Integrase catalytic" evidence="5">
    <location>
        <begin position="873"/>
        <end position="1039"/>
    </location>
</feature>
<protein>
    <recommendedName>
        <fullName evidence="8">Endonuclease</fullName>
    </recommendedName>
</protein>
<evidence type="ECO:0000256" key="2">
    <source>
        <dbReference type="SAM" id="MobiDB-lite"/>
    </source>
</evidence>
<dbReference type="SMART" id="SM00343">
    <property type="entry name" value="ZnF_C2HC"/>
    <property type="match status" value="2"/>
</dbReference>
<evidence type="ECO:0000259" key="4">
    <source>
        <dbReference type="PROSITE" id="PS50878"/>
    </source>
</evidence>
<dbReference type="InterPro" id="IPR050951">
    <property type="entry name" value="Retrovirus_Pol_polyprotein"/>
</dbReference>
<dbReference type="SUPFAM" id="SSF56672">
    <property type="entry name" value="DNA/RNA polymerases"/>
    <property type="match status" value="1"/>
</dbReference>
<dbReference type="GO" id="GO:0008270">
    <property type="term" value="F:zinc ion binding"/>
    <property type="evidence" value="ECO:0007669"/>
    <property type="project" value="UniProtKB-KW"/>
</dbReference>
<dbReference type="Gene3D" id="4.10.60.10">
    <property type="entry name" value="Zinc finger, CCHC-type"/>
    <property type="match status" value="1"/>
</dbReference>
<dbReference type="CDD" id="cd01647">
    <property type="entry name" value="RT_LTR"/>
    <property type="match status" value="1"/>
</dbReference>
<dbReference type="OrthoDB" id="775972at2759"/>
<comment type="caution">
    <text evidence="6">The sequence shown here is derived from an EMBL/GenBank/DDBJ whole genome shotgun (WGS) entry which is preliminary data.</text>
</comment>
<dbReference type="FunFam" id="3.10.20.370:FF:000001">
    <property type="entry name" value="Retrovirus-related Pol polyprotein from transposon 17.6-like protein"/>
    <property type="match status" value="1"/>
</dbReference>
<reference evidence="6 7" key="1">
    <citation type="journal article" date="2017" name="PLoS Biol.">
        <title>The sea cucumber genome provides insights into morphological evolution and visceral regeneration.</title>
        <authorList>
            <person name="Zhang X."/>
            <person name="Sun L."/>
            <person name="Yuan J."/>
            <person name="Sun Y."/>
            <person name="Gao Y."/>
            <person name="Zhang L."/>
            <person name="Li S."/>
            <person name="Dai H."/>
            <person name="Hamel J.F."/>
            <person name="Liu C."/>
            <person name="Yu Y."/>
            <person name="Liu S."/>
            <person name="Lin W."/>
            <person name="Guo K."/>
            <person name="Jin S."/>
            <person name="Xu P."/>
            <person name="Storey K.B."/>
            <person name="Huan P."/>
            <person name="Zhang T."/>
            <person name="Zhou Y."/>
            <person name="Zhang J."/>
            <person name="Lin C."/>
            <person name="Li X."/>
            <person name="Xing L."/>
            <person name="Huo D."/>
            <person name="Sun M."/>
            <person name="Wang L."/>
            <person name="Mercier A."/>
            <person name="Li F."/>
            <person name="Yang H."/>
            <person name="Xiang J."/>
        </authorList>
    </citation>
    <scope>NUCLEOTIDE SEQUENCE [LARGE SCALE GENOMIC DNA]</scope>
    <source>
        <strain evidence="6">Shaxun</strain>
        <tissue evidence="6">Muscle</tissue>
    </source>
</reference>
<dbReference type="FunFam" id="3.30.70.270:FF:000023">
    <property type="entry name" value="Pol"/>
    <property type="match status" value="1"/>
</dbReference>
<dbReference type="Pfam" id="PF00078">
    <property type="entry name" value="RVT_1"/>
    <property type="match status" value="1"/>
</dbReference>
<dbReference type="Gene3D" id="3.10.20.370">
    <property type="match status" value="1"/>
</dbReference>
<dbReference type="AlphaFoldDB" id="A0A2G8L7C5"/>
<dbReference type="SUPFAM" id="SSF53098">
    <property type="entry name" value="Ribonuclease H-like"/>
    <property type="match status" value="1"/>
</dbReference>
<dbReference type="InterPro" id="IPR001878">
    <property type="entry name" value="Znf_CCHC"/>
</dbReference>
<dbReference type="InterPro" id="IPR001584">
    <property type="entry name" value="Integrase_cat-core"/>
</dbReference>
<dbReference type="Pfam" id="PF17921">
    <property type="entry name" value="Integrase_H2C2"/>
    <property type="match status" value="1"/>
</dbReference>